<dbReference type="AlphaFoldDB" id="A0AAD7U0G5"/>
<feature type="region of interest" description="Disordered" evidence="1">
    <location>
        <begin position="1"/>
        <end position="161"/>
    </location>
</feature>
<feature type="region of interest" description="Disordered" evidence="1">
    <location>
        <begin position="190"/>
        <end position="209"/>
    </location>
</feature>
<name>A0AAD7U0G5_9APHY</name>
<protein>
    <submittedName>
        <fullName evidence="2">Uncharacterized protein</fullName>
    </submittedName>
</protein>
<organism evidence="2 3">
    <name type="scientific">Trametes cubensis</name>
    <dbReference type="NCBI Taxonomy" id="1111947"/>
    <lineage>
        <taxon>Eukaryota</taxon>
        <taxon>Fungi</taxon>
        <taxon>Dikarya</taxon>
        <taxon>Basidiomycota</taxon>
        <taxon>Agaricomycotina</taxon>
        <taxon>Agaricomycetes</taxon>
        <taxon>Polyporales</taxon>
        <taxon>Polyporaceae</taxon>
        <taxon>Trametes</taxon>
    </lineage>
</organism>
<evidence type="ECO:0000313" key="3">
    <source>
        <dbReference type="Proteomes" id="UP001215151"/>
    </source>
</evidence>
<keyword evidence="3" id="KW-1185">Reference proteome</keyword>
<evidence type="ECO:0000313" key="2">
    <source>
        <dbReference type="EMBL" id="KAJ8488895.1"/>
    </source>
</evidence>
<dbReference type="EMBL" id="JAPEVG010000056">
    <property type="protein sequence ID" value="KAJ8488895.1"/>
    <property type="molecule type" value="Genomic_DNA"/>
</dbReference>
<dbReference type="Proteomes" id="UP001215151">
    <property type="component" value="Unassembled WGS sequence"/>
</dbReference>
<gene>
    <name evidence="2" type="ORF">ONZ51_g3250</name>
</gene>
<proteinExistence type="predicted"/>
<comment type="caution">
    <text evidence="2">The sequence shown here is derived from an EMBL/GenBank/DDBJ whole genome shotgun (WGS) entry which is preliminary data.</text>
</comment>
<feature type="compositionally biased region" description="Basic and acidic residues" evidence="1">
    <location>
        <begin position="98"/>
        <end position="115"/>
    </location>
</feature>
<sequence length="209" mass="22445">MKRDRRPSLRSGQPASQPPAPEPSRTCENVRPEGGGVQSTDAAPIQTSASASARRGSKAPTCGGGSDRRGPPSLPRRHGVREDDENRVVRSPAGFLVERGRADVERPHPRSRSLEDQEEHEMIAPAGMGQCPRAMASSLAVHDERRRSSGEALPHRSSRMHRTLSARRGVTGVLVCAPGAGRFHRWAAEASDVPRGRVAGRTKPQAGLP</sequence>
<feature type="compositionally biased region" description="Polar residues" evidence="1">
    <location>
        <begin position="38"/>
        <end position="47"/>
    </location>
</feature>
<accession>A0AAD7U0G5</accession>
<evidence type="ECO:0000256" key="1">
    <source>
        <dbReference type="SAM" id="MobiDB-lite"/>
    </source>
</evidence>
<reference evidence="2" key="1">
    <citation type="submission" date="2022-11" db="EMBL/GenBank/DDBJ databases">
        <title>Genome Sequence of Cubamyces cubensis.</title>
        <authorList>
            <person name="Buettner E."/>
        </authorList>
    </citation>
    <scope>NUCLEOTIDE SEQUENCE</scope>
    <source>
        <strain evidence="2">MPL-01</strain>
    </source>
</reference>